<dbReference type="Pfam" id="PF08395">
    <property type="entry name" value="7tm_7"/>
    <property type="match status" value="1"/>
</dbReference>
<dbReference type="GO" id="GO:0016020">
    <property type="term" value="C:membrane"/>
    <property type="evidence" value="ECO:0007669"/>
    <property type="project" value="UniProtKB-SubCell"/>
</dbReference>
<evidence type="ECO:0000256" key="1">
    <source>
        <dbReference type="ARBA" id="ARBA00004141"/>
    </source>
</evidence>
<reference evidence="7" key="1">
    <citation type="submission" date="2017-01" db="EMBL/GenBank/DDBJ databases">
        <title>Comparative genomics of anhydrobiosis in the tardigrade Hypsibius dujardini.</title>
        <authorList>
            <person name="Yoshida Y."/>
            <person name="Koutsovoulos G."/>
            <person name="Laetsch D."/>
            <person name="Stevens L."/>
            <person name="Kumar S."/>
            <person name="Horikawa D."/>
            <person name="Ishino K."/>
            <person name="Komine S."/>
            <person name="Tomita M."/>
            <person name="Blaxter M."/>
            <person name="Arakawa K."/>
        </authorList>
    </citation>
    <scope>NUCLEOTIDE SEQUENCE [LARGE SCALE GENOMIC DNA]</scope>
    <source>
        <strain evidence="7">Z151</strain>
    </source>
</reference>
<evidence type="ECO:0000256" key="5">
    <source>
        <dbReference type="SAM" id="Phobius"/>
    </source>
</evidence>
<dbReference type="Proteomes" id="UP000192578">
    <property type="component" value="Unassembled WGS sequence"/>
</dbReference>
<comment type="caution">
    <text evidence="6">The sequence shown here is derived from an EMBL/GenBank/DDBJ whole genome shotgun (WGS) entry which is preliminary data.</text>
</comment>
<feature type="transmembrane region" description="Helical" evidence="5">
    <location>
        <begin position="93"/>
        <end position="118"/>
    </location>
</feature>
<evidence type="ECO:0000256" key="2">
    <source>
        <dbReference type="ARBA" id="ARBA00022692"/>
    </source>
</evidence>
<keyword evidence="3 5" id="KW-1133">Transmembrane helix</keyword>
<proteinExistence type="predicted"/>
<dbReference type="GO" id="GO:0050909">
    <property type="term" value="P:sensory perception of taste"/>
    <property type="evidence" value="ECO:0007669"/>
    <property type="project" value="InterPro"/>
</dbReference>
<feature type="transmembrane region" description="Helical" evidence="5">
    <location>
        <begin position="204"/>
        <end position="228"/>
    </location>
</feature>
<sequence>MSISNLEIPESCQRVPGFSFLRCFLHSTDAVSENTFVLRLPKVSGRAKLIYRVLRWALLIFLPIALVQDSLDIALGFYKTKDLQTKYGKAEPVIVLMTYCTSILALLMAMYTVIFLCLKRAKILKTFAVLEELTNMLQIKPSHVQSQLRELQICFWMALALGITGYLVCTLSNPEFYRTFAVPVNCGYIDTILGLTKLYYRGTIFYGTMIHFSALGVFAYVNVFLLACSREVSREQAQFLSIYQNDTAAQSDKIPNEMYVTKLKRWLHHNVKLKEAFDEVQKTFCWKLLLDTATLCLGLLIQLAYISTWLLKPTTDLTIMETFVNLIRHILYLVTYLLCGWIVLYRPLALYKMHHNRSDMLGKILAERRRSSCEEPSNEEIMLSMMVMKKADDGDLVYNAGTILPLGPKVGSTISAAVFAFGWFVIQRSLDFKGKL</sequence>
<evidence type="ECO:0008006" key="8">
    <source>
        <dbReference type="Google" id="ProtNLM"/>
    </source>
</evidence>
<organism evidence="6 7">
    <name type="scientific">Hypsibius exemplaris</name>
    <name type="common">Freshwater tardigrade</name>
    <dbReference type="NCBI Taxonomy" id="2072580"/>
    <lineage>
        <taxon>Eukaryota</taxon>
        <taxon>Metazoa</taxon>
        <taxon>Ecdysozoa</taxon>
        <taxon>Tardigrada</taxon>
        <taxon>Eutardigrada</taxon>
        <taxon>Parachela</taxon>
        <taxon>Hypsibioidea</taxon>
        <taxon>Hypsibiidae</taxon>
        <taxon>Hypsibius</taxon>
    </lineage>
</organism>
<evidence type="ECO:0000313" key="6">
    <source>
        <dbReference type="EMBL" id="OQV19968.1"/>
    </source>
</evidence>
<keyword evidence="2 5" id="KW-0812">Transmembrane</keyword>
<keyword evidence="4 5" id="KW-0472">Membrane</keyword>
<feature type="transmembrane region" description="Helical" evidence="5">
    <location>
        <begin position="330"/>
        <end position="351"/>
    </location>
</feature>
<evidence type="ECO:0000256" key="4">
    <source>
        <dbReference type="ARBA" id="ARBA00023136"/>
    </source>
</evidence>
<protein>
    <recommendedName>
        <fullName evidence="8">Gustatory receptor</fullName>
    </recommendedName>
</protein>
<evidence type="ECO:0000313" key="7">
    <source>
        <dbReference type="Proteomes" id="UP000192578"/>
    </source>
</evidence>
<feature type="transmembrane region" description="Helical" evidence="5">
    <location>
        <begin position="49"/>
        <end position="67"/>
    </location>
</feature>
<evidence type="ECO:0000256" key="3">
    <source>
        <dbReference type="ARBA" id="ARBA00022989"/>
    </source>
</evidence>
<feature type="transmembrane region" description="Helical" evidence="5">
    <location>
        <begin position="153"/>
        <end position="173"/>
    </location>
</feature>
<feature type="transmembrane region" description="Helical" evidence="5">
    <location>
        <begin position="288"/>
        <end position="310"/>
    </location>
</feature>
<accession>A0A1W0WXM7</accession>
<comment type="subcellular location">
    <subcellularLocation>
        <location evidence="1">Membrane</location>
        <topology evidence="1">Multi-pass membrane protein</topology>
    </subcellularLocation>
</comment>
<name>A0A1W0WXM7_HYPEX</name>
<dbReference type="InterPro" id="IPR013604">
    <property type="entry name" value="7TM_chemorcpt"/>
</dbReference>
<dbReference type="AlphaFoldDB" id="A0A1W0WXM7"/>
<keyword evidence="7" id="KW-1185">Reference proteome</keyword>
<gene>
    <name evidence="6" type="ORF">BV898_05973</name>
</gene>
<dbReference type="EMBL" id="MTYJ01000034">
    <property type="protein sequence ID" value="OQV19968.1"/>
    <property type="molecule type" value="Genomic_DNA"/>
</dbReference>